<feature type="region of interest" description="Disordered" evidence="1">
    <location>
        <begin position="1"/>
        <end position="21"/>
    </location>
</feature>
<protein>
    <recommendedName>
        <fullName evidence="4">G domain-containing protein</fullName>
    </recommendedName>
</protein>
<dbReference type="Proteomes" id="UP001460270">
    <property type="component" value="Unassembled WGS sequence"/>
</dbReference>
<dbReference type="PANTHER" id="PTHR46406">
    <property type="entry name" value="NITRIC OXIDE-ASSOCIATED PROTEIN 1"/>
    <property type="match status" value="1"/>
</dbReference>
<evidence type="ECO:0000313" key="2">
    <source>
        <dbReference type="EMBL" id="KAK7916773.1"/>
    </source>
</evidence>
<dbReference type="AlphaFoldDB" id="A0AAW0PBV4"/>
<sequence length="478" mass="53076">MTNQDQDQEQSKEQVKNKAQSKSSHMCQRCHLLTHHQQMLEVTLNQDHFKQIISSRLRVARVLVLLVVDLVDLPDSIVPDLKDLVGSNKQVAVVGTKLDLLPVLTSVDVSSVKKRLQDYIQTQTGFEPLSVNLVSAKTGFGIEELVSGLHRVWRHKGDVVWSGLPTLGSPRCSMRSWSQTITGSRDPREPLRTTLNLLKFPILNPTPARLLRRQQRLKEEALLLQSSEQDTEGKTERRRGQELSHGYVAGHVGRTFKKVSRPEVIHFEPDELAFGETEDGLMTRPVAKNLIEELPSHHAKDAHWLYDTPGILKDQDILKLLTEQEIRSVVPVQALVPRTFVLKPGSSLFVGGLVHIDFINGPMSTWFTVLVSGLIPVHVTSVEKAESVYGKHAGERLLGIQGKGFHDAAADIKISSAGWVAVTPPPGDVIDVRVWSPEGGAVTLRTPSLLPRVVMLKGARIKKSAAYKTRKPPTNLCL</sequence>
<dbReference type="InterPro" id="IPR027417">
    <property type="entry name" value="P-loop_NTPase"/>
</dbReference>
<dbReference type="SUPFAM" id="SSF52540">
    <property type="entry name" value="P-loop containing nucleoside triphosphate hydrolases"/>
    <property type="match status" value="1"/>
</dbReference>
<dbReference type="PANTHER" id="PTHR46406:SF1">
    <property type="entry name" value="NITRIC OXIDE-ASSOCIATED PROTEIN 1"/>
    <property type="match status" value="1"/>
</dbReference>
<name>A0AAW0PBV4_9GOBI</name>
<evidence type="ECO:0000313" key="3">
    <source>
        <dbReference type="Proteomes" id="UP001460270"/>
    </source>
</evidence>
<dbReference type="Gene3D" id="3.40.50.300">
    <property type="entry name" value="P-loop containing nucleotide triphosphate hydrolases"/>
    <property type="match status" value="1"/>
</dbReference>
<comment type="caution">
    <text evidence="2">The sequence shown here is derived from an EMBL/GenBank/DDBJ whole genome shotgun (WGS) entry which is preliminary data.</text>
</comment>
<feature type="compositionally biased region" description="Basic and acidic residues" evidence="1">
    <location>
        <begin position="231"/>
        <end position="242"/>
    </location>
</feature>
<evidence type="ECO:0008006" key="4">
    <source>
        <dbReference type="Google" id="ProtNLM"/>
    </source>
</evidence>
<reference evidence="3" key="1">
    <citation type="submission" date="2024-04" db="EMBL/GenBank/DDBJ databases">
        <title>Salinicola lusitanus LLJ914,a marine bacterium isolated from the Okinawa Trough.</title>
        <authorList>
            <person name="Li J."/>
        </authorList>
    </citation>
    <scope>NUCLEOTIDE SEQUENCE [LARGE SCALE GENOMIC DNA]</scope>
</reference>
<gene>
    <name evidence="2" type="ORF">WMY93_012534</name>
</gene>
<accession>A0AAW0PBV4</accession>
<feature type="region of interest" description="Disordered" evidence="1">
    <location>
        <begin position="223"/>
        <end position="242"/>
    </location>
</feature>
<dbReference type="InterPro" id="IPR052807">
    <property type="entry name" value="Mito_transl_resp_regulator"/>
</dbReference>
<proteinExistence type="predicted"/>
<evidence type="ECO:0000256" key="1">
    <source>
        <dbReference type="SAM" id="MobiDB-lite"/>
    </source>
</evidence>
<dbReference type="EMBL" id="JBBPFD010000008">
    <property type="protein sequence ID" value="KAK7916773.1"/>
    <property type="molecule type" value="Genomic_DNA"/>
</dbReference>
<organism evidence="2 3">
    <name type="scientific">Mugilogobius chulae</name>
    <name type="common">yellowstripe goby</name>
    <dbReference type="NCBI Taxonomy" id="88201"/>
    <lineage>
        <taxon>Eukaryota</taxon>
        <taxon>Metazoa</taxon>
        <taxon>Chordata</taxon>
        <taxon>Craniata</taxon>
        <taxon>Vertebrata</taxon>
        <taxon>Euteleostomi</taxon>
        <taxon>Actinopterygii</taxon>
        <taxon>Neopterygii</taxon>
        <taxon>Teleostei</taxon>
        <taxon>Neoteleostei</taxon>
        <taxon>Acanthomorphata</taxon>
        <taxon>Gobiaria</taxon>
        <taxon>Gobiiformes</taxon>
        <taxon>Gobioidei</taxon>
        <taxon>Gobiidae</taxon>
        <taxon>Gobionellinae</taxon>
        <taxon>Mugilogobius</taxon>
    </lineage>
</organism>
<keyword evidence="3" id="KW-1185">Reference proteome</keyword>